<keyword evidence="2" id="KW-1185">Reference proteome</keyword>
<sequence length="151" mass="15576">MAAVQEVQNGGGATEKAAVPAVFTALKPQLLVEAPKASDAVQFYKSAFGAVENGRTMQSKRKAEQELPLILSAQLEIGRVKSVGGGCVLCLETEDVEAAIATAVNAGAVKEGEIVEGDGACCGGRVGKVKDPYGFTWLICSSAKKCTDVEA</sequence>
<protein>
    <submittedName>
        <fullName evidence="1">Uncharacterized protein</fullName>
    </submittedName>
</protein>
<accession>A0ACC1C6T0</accession>
<reference evidence="2" key="1">
    <citation type="journal article" date="2023" name="G3 (Bethesda)">
        <title>Genome assembly and association tests identify interacting loci associated with vigor, precocity, and sex in interspecific pistachio rootstocks.</title>
        <authorList>
            <person name="Palmer W."/>
            <person name="Jacygrad E."/>
            <person name="Sagayaradj S."/>
            <person name="Cavanaugh K."/>
            <person name="Han R."/>
            <person name="Bertier L."/>
            <person name="Beede B."/>
            <person name="Kafkas S."/>
            <person name="Golino D."/>
            <person name="Preece J."/>
            <person name="Michelmore R."/>
        </authorList>
    </citation>
    <scope>NUCLEOTIDE SEQUENCE [LARGE SCALE GENOMIC DNA]</scope>
</reference>
<comment type="caution">
    <text evidence="1">The sequence shown here is derived from an EMBL/GenBank/DDBJ whole genome shotgun (WGS) entry which is preliminary data.</text>
</comment>
<proteinExistence type="predicted"/>
<organism evidence="1 2">
    <name type="scientific">Pistacia atlantica</name>
    <dbReference type="NCBI Taxonomy" id="434234"/>
    <lineage>
        <taxon>Eukaryota</taxon>
        <taxon>Viridiplantae</taxon>
        <taxon>Streptophyta</taxon>
        <taxon>Embryophyta</taxon>
        <taxon>Tracheophyta</taxon>
        <taxon>Spermatophyta</taxon>
        <taxon>Magnoliopsida</taxon>
        <taxon>eudicotyledons</taxon>
        <taxon>Gunneridae</taxon>
        <taxon>Pentapetalae</taxon>
        <taxon>rosids</taxon>
        <taxon>malvids</taxon>
        <taxon>Sapindales</taxon>
        <taxon>Anacardiaceae</taxon>
        <taxon>Pistacia</taxon>
    </lineage>
</organism>
<evidence type="ECO:0000313" key="2">
    <source>
        <dbReference type="Proteomes" id="UP001164250"/>
    </source>
</evidence>
<dbReference type="Proteomes" id="UP001164250">
    <property type="component" value="Chromosome 1"/>
</dbReference>
<evidence type="ECO:0000313" key="1">
    <source>
        <dbReference type="EMBL" id="KAJ0111272.1"/>
    </source>
</evidence>
<gene>
    <name evidence="1" type="ORF">Patl1_03113</name>
</gene>
<dbReference type="EMBL" id="CM047897">
    <property type="protein sequence ID" value="KAJ0111272.1"/>
    <property type="molecule type" value="Genomic_DNA"/>
</dbReference>
<name>A0ACC1C6T0_9ROSI</name>